<evidence type="ECO:0000313" key="2">
    <source>
        <dbReference type="EMBL" id="AUR92089.1"/>
    </source>
</evidence>
<protein>
    <submittedName>
        <fullName evidence="2">Uncharacterized protein</fullName>
    </submittedName>
</protein>
<dbReference type="EMBL" id="MG592536">
    <property type="protein sequence ID" value="AUR92089.1"/>
    <property type="molecule type" value="Genomic_DNA"/>
</dbReference>
<gene>
    <name evidence="2" type="ORF">NVP1169O_61</name>
</gene>
<feature type="compositionally biased region" description="Polar residues" evidence="1">
    <location>
        <begin position="1"/>
        <end position="13"/>
    </location>
</feature>
<organism evidence="2 3">
    <name type="scientific">Vibrio phage 1.169.O._10N.261.52.B1</name>
    <dbReference type="NCBI Taxonomy" id="1881213"/>
    <lineage>
        <taxon>Viruses</taxon>
        <taxon>Duplodnaviria</taxon>
        <taxon>Heunggongvirae</taxon>
        <taxon>Uroviricota</taxon>
        <taxon>Caudoviricetes</taxon>
        <taxon>Schitoviridae</taxon>
        <taxon>Mukerjeevirus</taxon>
        <taxon>Mukerjeevirus mv52B1</taxon>
    </lineage>
</organism>
<sequence>MSLMSKLSGNKEVTSQEKEAGTGGGGFFQFKAAQIVQIKVNQAGLHQFAKGSYGSFIEFVARTSEGTQELQKLDFFADASGNFTPDYGRGEQPTSGYSQLNMITQLVSKGKKSFEELQSKAGKITIYGEEKDCDVIPSLAGKQMFVAIVPTRKNRMGKNPTTGKYDIPTNEEEWEYRIQNVLDKSRRTVFEIKKGSEAEWAKKFTEQWAKKEVKFIDKYKPVTAVTQTTGQATTGSVDELAGDDDL</sequence>
<feature type="region of interest" description="Disordered" evidence="1">
    <location>
        <begin position="227"/>
        <end position="246"/>
    </location>
</feature>
<dbReference type="Proteomes" id="UP000267376">
    <property type="component" value="Segment"/>
</dbReference>
<proteinExistence type="predicted"/>
<keyword evidence="3" id="KW-1185">Reference proteome</keyword>
<evidence type="ECO:0000313" key="3">
    <source>
        <dbReference type="Proteomes" id="UP000267376"/>
    </source>
</evidence>
<reference evidence="2 3" key="1">
    <citation type="submission" date="2017-11" db="EMBL/GenBank/DDBJ databases">
        <title>A major lineage of nontailed dsDNA viruses as unrecognized killers of marine bacteria.</title>
        <authorList>
            <person name="Kauffman K.M."/>
            <person name="Hussain F.A."/>
            <person name="Yang J."/>
            <person name="Arevalo P."/>
            <person name="Brown J.M."/>
            <person name="Chang W.K."/>
            <person name="VanInsberghe D."/>
            <person name="Elsherbini J."/>
            <person name="Cutler M.B."/>
            <person name="Kelly L."/>
            <person name="Polz M.F."/>
        </authorList>
    </citation>
    <scope>NUCLEOTIDE SEQUENCE [LARGE SCALE GENOMIC DNA]</scope>
</reference>
<feature type="region of interest" description="Disordered" evidence="1">
    <location>
        <begin position="1"/>
        <end position="21"/>
    </location>
</feature>
<evidence type="ECO:0000256" key="1">
    <source>
        <dbReference type="SAM" id="MobiDB-lite"/>
    </source>
</evidence>
<accession>A0A2I7REM4</accession>
<name>A0A2I7REM4_9CAUD</name>